<dbReference type="AlphaFoldDB" id="A0A210QNP0"/>
<dbReference type="GO" id="GO:0016020">
    <property type="term" value="C:membrane"/>
    <property type="evidence" value="ECO:0007669"/>
    <property type="project" value="UniProtKB-SubCell"/>
</dbReference>
<evidence type="ECO:0000259" key="8">
    <source>
        <dbReference type="Pfam" id="PF02932"/>
    </source>
</evidence>
<keyword evidence="9" id="KW-0675">Receptor</keyword>
<dbReference type="GO" id="GO:0004888">
    <property type="term" value="F:transmembrane signaling receptor activity"/>
    <property type="evidence" value="ECO:0007669"/>
    <property type="project" value="InterPro"/>
</dbReference>
<dbReference type="EMBL" id="NEDP02002617">
    <property type="protein sequence ID" value="OWF50353.1"/>
    <property type="molecule type" value="Genomic_DNA"/>
</dbReference>
<dbReference type="InterPro" id="IPR006202">
    <property type="entry name" value="Neur_chan_lig-bd"/>
</dbReference>
<keyword evidence="6" id="KW-0732">Signal</keyword>
<evidence type="ECO:0000313" key="10">
    <source>
        <dbReference type="Proteomes" id="UP000242188"/>
    </source>
</evidence>
<dbReference type="SUPFAM" id="SSF90112">
    <property type="entry name" value="Neurotransmitter-gated ion-channel transmembrane pore"/>
    <property type="match status" value="1"/>
</dbReference>
<dbReference type="InterPro" id="IPR038050">
    <property type="entry name" value="Neuro_actylchol_rec"/>
</dbReference>
<keyword evidence="4 5" id="KW-0472">Membrane</keyword>
<name>A0A210QNP0_MIZYE</name>
<evidence type="ECO:0000313" key="9">
    <source>
        <dbReference type="EMBL" id="OWF50353.1"/>
    </source>
</evidence>
<accession>A0A210QNP0</accession>
<feature type="domain" description="Neurotransmitter-gated ion-channel ligand-binding" evidence="7">
    <location>
        <begin position="29"/>
        <end position="225"/>
    </location>
</feature>
<evidence type="ECO:0000256" key="1">
    <source>
        <dbReference type="ARBA" id="ARBA00004141"/>
    </source>
</evidence>
<sequence length="418" mass="47236">MSLSTLTCLLLVFVLTGTNAASLTYAKNLSIALSTGYNKELRPVDDQNSNVSITIDMYLISIKDFDEVSGTLNVVAVLIINWYDESLIWDPAAYDWMHNINIGQNNIWLPKLYNLKVSNSFTAVSDSDLKVRIHNDGLITWQPGGLIDVKCNPDVSYFPFDTQTCSIQFATWGYSQSEVWLKPFKKELTLDFYETNGEWSLDKTSTGTSELSDISLAIFNITISRLPAFHIVNTLMPIFLLMFINPLVFLLPCDSGERVGFSLTVFLTFTVFITIINSVLPANSESMSRISYFIFVVLVASGVIASINIFQLRMYHREESLEVPRWLVRFVRILNCQFKSGKNNVNSFCPEDANSNSVTDHERIGQSVTKEHPPVDNIQEMTWKDVVRITDNFYMLVFYVTISVSSIAILVSMSQGNK</sequence>
<feature type="transmembrane region" description="Helical" evidence="5">
    <location>
        <begin position="228"/>
        <end position="252"/>
    </location>
</feature>
<feature type="transmembrane region" description="Helical" evidence="5">
    <location>
        <begin position="259"/>
        <end position="280"/>
    </location>
</feature>
<comment type="caution">
    <text evidence="9">The sequence shown here is derived from an EMBL/GenBank/DDBJ whole genome shotgun (WGS) entry which is preliminary data.</text>
</comment>
<dbReference type="CDD" id="cd18989">
    <property type="entry name" value="LGIC_ECD_cation"/>
    <property type="match status" value="1"/>
</dbReference>
<organism evidence="9 10">
    <name type="scientific">Mizuhopecten yessoensis</name>
    <name type="common">Japanese scallop</name>
    <name type="synonym">Patinopecten yessoensis</name>
    <dbReference type="NCBI Taxonomy" id="6573"/>
    <lineage>
        <taxon>Eukaryota</taxon>
        <taxon>Metazoa</taxon>
        <taxon>Spiralia</taxon>
        <taxon>Lophotrochozoa</taxon>
        <taxon>Mollusca</taxon>
        <taxon>Bivalvia</taxon>
        <taxon>Autobranchia</taxon>
        <taxon>Pteriomorphia</taxon>
        <taxon>Pectinida</taxon>
        <taxon>Pectinoidea</taxon>
        <taxon>Pectinidae</taxon>
        <taxon>Mizuhopecten</taxon>
    </lineage>
</organism>
<reference evidence="9 10" key="1">
    <citation type="journal article" date="2017" name="Nat. Ecol. Evol.">
        <title>Scallop genome provides insights into evolution of bilaterian karyotype and development.</title>
        <authorList>
            <person name="Wang S."/>
            <person name="Zhang J."/>
            <person name="Jiao W."/>
            <person name="Li J."/>
            <person name="Xun X."/>
            <person name="Sun Y."/>
            <person name="Guo X."/>
            <person name="Huan P."/>
            <person name="Dong B."/>
            <person name="Zhang L."/>
            <person name="Hu X."/>
            <person name="Sun X."/>
            <person name="Wang J."/>
            <person name="Zhao C."/>
            <person name="Wang Y."/>
            <person name="Wang D."/>
            <person name="Huang X."/>
            <person name="Wang R."/>
            <person name="Lv J."/>
            <person name="Li Y."/>
            <person name="Zhang Z."/>
            <person name="Liu B."/>
            <person name="Lu W."/>
            <person name="Hui Y."/>
            <person name="Liang J."/>
            <person name="Zhou Z."/>
            <person name="Hou R."/>
            <person name="Li X."/>
            <person name="Liu Y."/>
            <person name="Li H."/>
            <person name="Ning X."/>
            <person name="Lin Y."/>
            <person name="Zhao L."/>
            <person name="Xing Q."/>
            <person name="Dou J."/>
            <person name="Li Y."/>
            <person name="Mao J."/>
            <person name="Guo H."/>
            <person name="Dou H."/>
            <person name="Li T."/>
            <person name="Mu C."/>
            <person name="Jiang W."/>
            <person name="Fu Q."/>
            <person name="Fu X."/>
            <person name="Miao Y."/>
            <person name="Liu J."/>
            <person name="Yu Q."/>
            <person name="Li R."/>
            <person name="Liao H."/>
            <person name="Li X."/>
            <person name="Kong Y."/>
            <person name="Jiang Z."/>
            <person name="Chourrout D."/>
            <person name="Li R."/>
            <person name="Bao Z."/>
        </authorList>
    </citation>
    <scope>NUCLEOTIDE SEQUENCE [LARGE SCALE GENOMIC DNA]</scope>
    <source>
        <strain evidence="9 10">PY_sf001</strain>
    </source>
</reference>
<dbReference type="STRING" id="6573.A0A210QNP0"/>
<dbReference type="InterPro" id="IPR036719">
    <property type="entry name" value="Neuro-gated_channel_TM_sf"/>
</dbReference>
<dbReference type="InterPro" id="IPR036734">
    <property type="entry name" value="Neur_chan_lig-bd_sf"/>
</dbReference>
<evidence type="ECO:0000256" key="6">
    <source>
        <dbReference type="SAM" id="SignalP"/>
    </source>
</evidence>
<evidence type="ECO:0000256" key="4">
    <source>
        <dbReference type="ARBA" id="ARBA00023136"/>
    </source>
</evidence>
<feature type="chain" id="PRO_5013347005" evidence="6">
    <location>
        <begin position="21"/>
        <end position="418"/>
    </location>
</feature>
<dbReference type="Pfam" id="PF02932">
    <property type="entry name" value="Neur_chan_memb"/>
    <property type="match status" value="1"/>
</dbReference>
<comment type="subcellular location">
    <subcellularLocation>
        <location evidence="1">Membrane</location>
        <topology evidence="1">Multi-pass membrane protein</topology>
    </subcellularLocation>
</comment>
<dbReference type="Gene3D" id="2.70.170.10">
    <property type="entry name" value="Neurotransmitter-gated ion-channel ligand-binding domain"/>
    <property type="match status" value="1"/>
</dbReference>
<evidence type="ECO:0000256" key="3">
    <source>
        <dbReference type="ARBA" id="ARBA00022989"/>
    </source>
</evidence>
<evidence type="ECO:0000259" key="7">
    <source>
        <dbReference type="Pfam" id="PF02931"/>
    </source>
</evidence>
<dbReference type="InterPro" id="IPR006029">
    <property type="entry name" value="Neurotrans-gated_channel_TM"/>
</dbReference>
<gene>
    <name evidence="9" type="ORF">KP79_PYT09495</name>
</gene>
<dbReference type="Proteomes" id="UP000242188">
    <property type="component" value="Unassembled WGS sequence"/>
</dbReference>
<feature type="transmembrane region" description="Helical" evidence="5">
    <location>
        <begin position="292"/>
        <end position="310"/>
    </location>
</feature>
<keyword evidence="2 5" id="KW-0812">Transmembrane</keyword>
<dbReference type="SUPFAM" id="SSF63712">
    <property type="entry name" value="Nicotinic receptor ligand binding domain-like"/>
    <property type="match status" value="1"/>
</dbReference>
<proteinExistence type="predicted"/>
<dbReference type="CDD" id="cd19051">
    <property type="entry name" value="LGIC_TM_cation"/>
    <property type="match status" value="1"/>
</dbReference>
<keyword evidence="10" id="KW-1185">Reference proteome</keyword>
<dbReference type="OrthoDB" id="6153337at2759"/>
<dbReference type="InterPro" id="IPR006201">
    <property type="entry name" value="Neur_channel"/>
</dbReference>
<dbReference type="PANTHER" id="PTHR18945">
    <property type="entry name" value="NEUROTRANSMITTER GATED ION CHANNEL"/>
    <property type="match status" value="1"/>
</dbReference>
<feature type="domain" description="Neurotransmitter-gated ion-channel transmembrane" evidence="8">
    <location>
        <begin position="234"/>
        <end position="329"/>
    </location>
</feature>
<dbReference type="FunFam" id="2.70.170.10:FF:000028">
    <property type="entry name" value="AcetylCholine Receptor"/>
    <property type="match status" value="1"/>
</dbReference>
<dbReference type="Gene3D" id="1.20.58.390">
    <property type="entry name" value="Neurotransmitter-gated ion-channel transmembrane domain"/>
    <property type="match status" value="1"/>
</dbReference>
<feature type="signal peptide" evidence="6">
    <location>
        <begin position="1"/>
        <end position="20"/>
    </location>
</feature>
<evidence type="ECO:0000256" key="2">
    <source>
        <dbReference type="ARBA" id="ARBA00022692"/>
    </source>
</evidence>
<dbReference type="Pfam" id="PF02931">
    <property type="entry name" value="Neur_chan_LBD"/>
    <property type="match status" value="1"/>
</dbReference>
<keyword evidence="3 5" id="KW-1133">Transmembrane helix</keyword>
<feature type="transmembrane region" description="Helical" evidence="5">
    <location>
        <begin position="393"/>
        <end position="413"/>
    </location>
</feature>
<dbReference type="GO" id="GO:0005230">
    <property type="term" value="F:extracellular ligand-gated monoatomic ion channel activity"/>
    <property type="evidence" value="ECO:0007669"/>
    <property type="project" value="InterPro"/>
</dbReference>
<protein>
    <submittedName>
        <fullName evidence="9">Acetylcholine receptor subunit alpha-1-B</fullName>
    </submittedName>
</protein>
<evidence type="ECO:0000256" key="5">
    <source>
        <dbReference type="SAM" id="Phobius"/>
    </source>
</evidence>